<dbReference type="InterPro" id="IPR052534">
    <property type="entry name" value="Extracell_DNA_Util/SecSys_Comp"/>
</dbReference>
<keyword evidence="1" id="KW-1133">Transmembrane helix</keyword>
<protein>
    <recommendedName>
        <fullName evidence="4">Fimbrial assembly protein (PilN)</fullName>
    </recommendedName>
</protein>
<gene>
    <name evidence="2" type="ORF">AB1E22_07945</name>
</gene>
<evidence type="ECO:0008006" key="4">
    <source>
        <dbReference type="Google" id="ProtNLM"/>
    </source>
</evidence>
<sequence>MTPLINLLPWRQALRQQRAHRWVVLLALVLFIVLFGILYARLLSAGENNVRQAQNAYLVNTHSALQRVFQQRQVVAEKHQKERLLQQIRDVQQRAIQLWERRLLRIAEILPAGAWLSSLTLQKGQCVVKGHAPVLDDMLRLEEGLAQLEGISGVKAGALQHEAAGGFGFTFTLTLSEVANAVAN</sequence>
<accession>A0ABV3NSX5</accession>
<proteinExistence type="predicted"/>
<keyword evidence="1" id="KW-0472">Membrane</keyword>
<feature type="transmembrane region" description="Helical" evidence="1">
    <location>
        <begin position="21"/>
        <end position="42"/>
    </location>
</feature>
<dbReference type="EMBL" id="JBFMVT010000002">
    <property type="protein sequence ID" value="MEW7312642.1"/>
    <property type="molecule type" value="Genomic_DNA"/>
</dbReference>
<dbReference type="PANTHER" id="PTHR40278:SF1">
    <property type="entry name" value="DNA UTILIZATION PROTEIN HOFN"/>
    <property type="match status" value="1"/>
</dbReference>
<keyword evidence="1" id="KW-0812">Transmembrane</keyword>
<dbReference type="RefSeq" id="WP_367594836.1">
    <property type="nucleotide sequence ID" value="NZ_JBFMVT010000002.1"/>
</dbReference>
<dbReference type="PANTHER" id="PTHR40278">
    <property type="entry name" value="DNA UTILIZATION PROTEIN HOFN"/>
    <property type="match status" value="1"/>
</dbReference>
<evidence type="ECO:0000313" key="3">
    <source>
        <dbReference type="Proteomes" id="UP001555342"/>
    </source>
</evidence>
<reference evidence="2 3" key="1">
    <citation type="submission" date="2024-07" db="EMBL/GenBank/DDBJ databases">
        <authorList>
            <person name="Wang L."/>
        </authorList>
    </citation>
    <scope>NUCLEOTIDE SEQUENCE [LARGE SCALE GENOMIC DNA]</scope>
    <source>
        <strain evidence="2 3">WL359</strain>
    </source>
</reference>
<name>A0ABV3NSX5_9ENTR</name>
<keyword evidence="3" id="KW-1185">Reference proteome</keyword>
<comment type="caution">
    <text evidence="2">The sequence shown here is derived from an EMBL/GenBank/DDBJ whole genome shotgun (WGS) entry which is preliminary data.</text>
</comment>
<dbReference type="Proteomes" id="UP001555342">
    <property type="component" value="Unassembled WGS sequence"/>
</dbReference>
<organism evidence="2 3">
    <name type="scientific">Buttiauxella gaviniae</name>
    <dbReference type="NCBI Taxonomy" id="82990"/>
    <lineage>
        <taxon>Bacteria</taxon>
        <taxon>Pseudomonadati</taxon>
        <taxon>Pseudomonadota</taxon>
        <taxon>Gammaproteobacteria</taxon>
        <taxon>Enterobacterales</taxon>
        <taxon>Enterobacteriaceae</taxon>
        <taxon>Buttiauxella</taxon>
    </lineage>
</organism>
<evidence type="ECO:0000313" key="2">
    <source>
        <dbReference type="EMBL" id="MEW7312642.1"/>
    </source>
</evidence>
<evidence type="ECO:0000256" key="1">
    <source>
        <dbReference type="SAM" id="Phobius"/>
    </source>
</evidence>